<dbReference type="AlphaFoldDB" id="A0A4R4E1G6"/>
<accession>A0A4R4E1G6</accession>
<gene>
    <name evidence="3" type="ORF">E0486_08890</name>
</gene>
<evidence type="ECO:0000256" key="1">
    <source>
        <dbReference type="SAM" id="Phobius"/>
    </source>
</evidence>
<dbReference type="OrthoDB" id="9789113at2"/>
<proteinExistence type="predicted"/>
<evidence type="ECO:0000313" key="4">
    <source>
        <dbReference type="Proteomes" id="UP000295164"/>
    </source>
</evidence>
<dbReference type="SUPFAM" id="SSF48317">
    <property type="entry name" value="Acid phosphatase/Vanadium-dependent haloperoxidase"/>
    <property type="match status" value="1"/>
</dbReference>
<feature type="transmembrane region" description="Helical" evidence="1">
    <location>
        <begin position="161"/>
        <end position="180"/>
    </location>
</feature>
<dbReference type="Proteomes" id="UP000295164">
    <property type="component" value="Unassembled WGS sequence"/>
</dbReference>
<feature type="transmembrane region" description="Helical" evidence="1">
    <location>
        <begin position="34"/>
        <end position="52"/>
    </location>
</feature>
<dbReference type="InterPro" id="IPR000326">
    <property type="entry name" value="PAP2/HPO"/>
</dbReference>
<reference evidence="3 4" key="1">
    <citation type="submission" date="2019-03" db="EMBL/GenBank/DDBJ databases">
        <authorList>
            <person name="Kim M.K.M."/>
        </authorList>
    </citation>
    <scope>NUCLEOTIDE SEQUENCE [LARGE SCALE GENOMIC DNA]</scope>
    <source>
        <strain evidence="3 4">17J68-15</strain>
    </source>
</reference>
<comment type="caution">
    <text evidence="3">The sequence shown here is derived from an EMBL/GenBank/DDBJ whole genome shotgun (WGS) entry which is preliminary data.</text>
</comment>
<feature type="transmembrane region" description="Helical" evidence="1">
    <location>
        <begin position="135"/>
        <end position="155"/>
    </location>
</feature>
<keyword evidence="4" id="KW-1185">Reference proteome</keyword>
<dbReference type="EMBL" id="SKFH01000011">
    <property type="protein sequence ID" value="TCZ72198.1"/>
    <property type="molecule type" value="Genomic_DNA"/>
</dbReference>
<dbReference type="SMART" id="SM00014">
    <property type="entry name" value="acidPPc"/>
    <property type="match status" value="1"/>
</dbReference>
<evidence type="ECO:0000259" key="2">
    <source>
        <dbReference type="SMART" id="SM00014"/>
    </source>
</evidence>
<dbReference type="Gene3D" id="1.20.144.10">
    <property type="entry name" value="Phosphatidic acid phosphatase type 2/haloperoxidase"/>
    <property type="match status" value="1"/>
</dbReference>
<dbReference type="InterPro" id="IPR036938">
    <property type="entry name" value="PAP2/HPO_sf"/>
</dbReference>
<feature type="domain" description="Phosphatidic acid phosphatase type 2/haloperoxidase" evidence="2">
    <location>
        <begin position="59"/>
        <end position="176"/>
    </location>
</feature>
<sequence length="202" mass="22540">MNALLNLDKSLFRLLNGRWHNSLFDAVLPFVRNSVTWLPLYVFLLLFIMANFRRSGWIVLYTACTAALTDTFSSTIIKNLVYRQRPCSAPDMIGQVRFIVNYCPISSSFTSSHAANHFGIATFLYFILRPVIGRWAAAGFVWAGVIAYAQIYVGVHYPIDVSAGALLGIGTGWGLYRLFVRHTGPADRESLLRVPSGAQSSR</sequence>
<dbReference type="PANTHER" id="PTHR14969">
    <property type="entry name" value="SPHINGOSINE-1-PHOSPHATE PHOSPHOHYDROLASE"/>
    <property type="match status" value="1"/>
</dbReference>
<name>A0A4R4E1G6_9BACT</name>
<dbReference type="Pfam" id="PF01569">
    <property type="entry name" value="PAP2"/>
    <property type="match status" value="1"/>
</dbReference>
<keyword evidence="1" id="KW-1133">Transmembrane helix</keyword>
<keyword evidence="1" id="KW-0472">Membrane</keyword>
<organism evidence="3 4">
    <name type="scientific">Flaviaesturariibacter aridisoli</name>
    <dbReference type="NCBI Taxonomy" id="2545761"/>
    <lineage>
        <taxon>Bacteria</taxon>
        <taxon>Pseudomonadati</taxon>
        <taxon>Bacteroidota</taxon>
        <taxon>Chitinophagia</taxon>
        <taxon>Chitinophagales</taxon>
        <taxon>Chitinophagaceae</taxon>
        <taxon>Flaviaestuariibacter</taxon>
    </lineage>
</organism>
<protein>
    <submittedName>
        <fullName evidence="3">Phosphatase PAP2 family protein</fullName>
    </submittedName>
</protein>
<dbReference type="RefSeq" id="WP_131851812.1">
    <property type="nucleotide sequence ID" value="NZ_SKFH01000011.1"/>
</dbReference>
<keyword evidence="1" id="KW-0812">Transmembrane</keyword>
<dbReference type="PANTHER" id="PTHR14969:SF13">
    <property type="entry name" value="AT30094P"/>
    <property type="match status" value="1"/>
</dbReference>
<evidence type="ECO:0000313" key="3">
    <source>
        <dbReference type="EMBL" id="TCZ72198.1"/>
    </source>
</evidence>